<dbReference type="InterPro" id="IPR036291">
    <property type="entry name" value="NAD(P)-bd_dom_sf"/>
</dbReference>
<dbReference type="InterPro" id="IPR050177">
    <property type="entry name" value="Lipid_A_modif_metabolic_enz"/>
</dbReference>
<comment type="caution">
    <text evidence="2">The sequence shown here is derived from an EMBL/GenBank/DDBJ whole genome shotgun (WGS) entry which is preliminary data.</text>
</comment>
<dbReference type="EMBL" id="MGDI01000019">
    <property type="protein sequence ID" value="OGL53953.1"/>
    <property type="molecule type" value="Genomic_DNA"/>
</dbReference>
<gene>
    <name evidence="2" type="ORF">A3G31_00915</name>
</gene>
<name>A0A1F7SJK2_9BACT</name>
<proteinExistence type="predicted"/>
<dbReference type="CDD" id="cd08946">
    <property type="entry name" value="SDR_e"/>
    <property type="match status" value="1"/>
</dbReference>
<dbReference type="PANTHER" id="PTHR43245:SF23">
    <property type="entry name" value="NAD(P)-BINDING DOMAIN-CONTAINING PROTEIN"/>
    <property type="match status" value="1"/>
</dbReference>
<dbReference type="Gene3D" id="3.40.50.720">
    <property type="entry name" value="NAD(P)-binding Rossmann-like Domain"/>
    <property type="match status" value="1"/>
</dbReference>
<dbReference type="Proteomes" id="UP000178082">
    <property type="component" value="Unassembled WGS sequence"/>
</dbReference>
<dbReference type="PANTHER" id="PTHR43245">
    <property type="entry name" value="BIFUNCTIONAL POLYMYXIN RESISTANCE PROTEIN ARNA"/>
    <property type="match status" value="1"/>
</dbReference>
<feature type="domain" description="NAD-dependent epimerase/dehydratase" evidence="1">
    <location>
        <begin position="7"/>
        <end position="242"/>
    </location>
</feature>
<dbReference type="STRING" id="1817883.A3G31_00915"/>
<dbReference type="InterPro" id="IPR001509">
    <property type="entry name" value="Epimerase_deHydtase"/>
</dbReference>
<evidence type="ECO:0000313" key="3">
    <source>
        <dbReference type="Proteomes" id="UP000178082"/>
    </source>
</evidence>
<organism evidence="2 3">
    <name type="scientific">Candidatus Schekmanbacteria bacterium RIFCSPLOWO2_12_FULL_38_15</name>
    <dbReference type="NCBI Taxonomy" id="1817883"/>
    <lineage>
        <taxon>Bacteria</taxon>
        <taxon>Candidatus Schekmaniibacteriota</taxon>
    </lineage>
</organism>
<dbReference type="SUPFAM" id="SSF51735">
    <property type="entry name" value="NAD(P)-binding Rossmann-fold domains"/>
    <property type="match status" value="1"/>
</dbReference>
<accession>A0A1F7SJK2</accession>
<protein>
    <submittedName>
        <fullName evidence="2">UDP-glucose 4-epimerase</fullName>
    </submittedName>
</protein>
<sequence length="337" mass="37803">MSSSKKVLVTGGAGYVGAVLVPKLLNKGYCVKVIDLYIYGDDVLDSVKDNPNLKQIKGDIRDDSLLWRELQGVDAVIHLACISNDPSYELNPELGKSINYDAFVSLVDISKKVGVKRFIYASSSSVYGIKEEENVTEDLPLEPLTDYSKYKALCETYLMEQRTPGFVVLVLRPATVCGYSPRLRLDLSVNILTNHAVNKGRIMVFGGEQKRPNIHIGDMTDLYAKTLEYPDDKIDGKIFNAGYDNMKIKEIAQVVRKVVSREMNNDRIEVVTTPTDDNRSYHVSSEKIKRELGFVAKRTVEQAARDLCAAFNAGKIPNPMEDKKYYNIKTMQAINLK</sequence>
<evidence type="ECO:0000313" key="2">
    <source>
        <dbReference type="EMBL" id="OGL53953.1"/>
    </source>
</evidence>
<reference evidence="2 3" key="1">
    <citation type="journal article" date="2016" name="Nat. Commun.">
        <title>Thousands of microbial genomes shed light on interconnected biogeochemical processes in an aquifer system.</title>
        <authorList>
            <person name="Anantharaman K."/>
            <person name="Brown C.T."/>
            <person name="Hug L.A."/>
            <person name="Sharon I."/>
            <person name="Castelle C.J."/>
            <person name="Probst A.J."/>
            <person name="Thomas B.C."/>
            <person name="Singh A."/>
            <person name="Wilkins M.J."/>
            <person name="Karaoz U."/>
            <person name="Brodie E.L."/>
            <person name="Williams K.H."/>
            <person name="Hubbard S.S."/>
            <person name="Banfield J.F."/>
        </authorList>
    </citation>
    <scope>NUCLEOTIDE SEQUENCE [LARGE SCALE GENOMIC DNA]</scope>
</reference>
<evidence type="ECO:0000259" key="1">
    <source>
        <dbReference type="Pfam" id="PF01370"/>
    </source>
</evidence>
<dbReference type="AlphaFoldDB" id="A0A1F7SJK2"/>
<dbReference type="Pfam" id="PF01370">
    <property type="entry name" value="Epimerase"/>
    <property type="match status" value="1"/>
</dbReference>